<keyword evidence="5" id="KW-0411">Iron-sulfur</keyword>
<dbReference type="Pfam" id="PF02310">
    <property type="entry name" value="B12-binding"/>
    <property type="match status" value="1"/>
</dbReference>
<evidence type="ECO:0000256" key="3">
    <source>
        <dbReference type="ARBA" id="ARBA00022723"/>
    </source>
</evidence>
<feature type="domain" description="Radical SAM core" evidence="6">
    <location>
        <begin position="185"/>
        <end position="410"/>
    </location>
</feature>
<dbReference type="CDD" id="cd01335">
    <property type="entry name" value="Radical_SAM"/>
    <property type="match status" value="1"/>
</dbReference>
<name>A0ABV4U6A6_9BACT</name>
<gene>
    <name evidence="7" type="ORF">ACERK3_12635</name>
</gene>
<dbReference type="InterPro" id="IPR034530">
    <property type="entry name" value="HpnP-like"/>
</dbReference>
<comment type="caution">
    <text evidence="7">The sequence shown here is derived from an EMBL/GenBank/DDBJ whole genome shotgun (WGS) entry which is preliminary data.</text>
</comment>
<dbReference type="InterPro" id="IPR006638">
    <property type="entry name" value="Elp3/MiaA/NifB-like_rSAM"/>
</dbReference>
<dbReference type="SFLD" id="SFLDF00303">
    <property type="entry name" value="hopanoid_C2-methyltransferase"/>
    <property type="match status" value="1"/>
</dbReference>
<keyword evidence="8" id="KW-1185">Reference proteome</keyword>
<keyword evidence="4" id="KW-0408">Iron</keyword>
<evidence type="ECO:0000256" key="4">
    <source>
        <dbReference type="ARBA" id="ARBA00023004"/>
    </source>
</evidence>
<reference evidence="7 8" key="1">
    <citation type="submission" date="2024-08" db="EMBL/GenBank/DDBJ databases">
        <title>Whole-genome sequencing of halo(alkali)philic microorganisms from hypersaline lakes.</title>
        <authorList>
            <person name="Sorokin D.Y."/>
            <person name="Merkel A.Y."/>
            <person name="Messina E."/>
            <person name="Yakimov M."/>
        </authorList>
    </citation>
    <scope>NUCLEOTIDE SEQUENCE [LARGE SCALE GENOMIC DNA]</scope>
    <source>
        <strain evidence="7 8">AB-hyl4</strain>
    </source>
</reference>
<dbReference type="Pfam" id="PF04055">
    <property type="entry name" value="Radical_SAM"/>
    <property type="match status" value="1"/>
</dbReference>
<dbReference type="InterPro" id="IPR058240">
    <property type="entry name" value="rSAM_sf"/>
</dbReference>
<dbReference type="Proteomes" id="UP001575105">
    <property type="component" value="Unassembled WGS sequence"/>
</dbReference>
<dbReference type="InterPro" id="IPR034466">
    <property type="entry name" value="Methyltransferase_Class_B"/>
</dbReference>
<dbReference type="InterPro" id="IPR007197">
    <property type="entry name" value="rSAM"/>
</dbReference>
<dbReference type="SMART" id="SM00729">
    <property type="entry name" value="Elp3"/>
    <property type="match status" value="1"/>
</dbReference>
<dbReference type="InterPro" id="IPR006158">
    <property type="entry name" value="Cobalamin-bd"/>
</dbReference>
<dbReference type="PROSITE" id="PS51918">
    <property type="entry name" value="RADICAL_SAM"/>
    <property type="match status" value="1"/>
</dbReference>
<dbReference type="SFLD" id="SFLDS00029">
    <property type="entry name" value="Radical_SAM"/>
    <property type="match status" value="1"/>
</dbReference>
<dbReference type="Gene3D" id="3.20.20.70">
    <property type="entry name" value="Aldolase class I"/>
    <property type="match status" value="1"/>
</dbReference>
<dbReference type="Gene3D" id="3.40.50.280">
    <property type="entry name" value="Cobalamin-binding domain"/>
    <property type="match status" value="1"/>
</dbReference>
<evidence type="ECO:0000259" key="6">
    <source>
        <dbReference type="PROSITE" id="PS51918"/>
    </source>
</evidence>
<dbReference type="SFLD" id="SFLDG01123">
    <property type="entry name" value="methyltransferase_(Class_B)"/>
    <property type="match status" value="1"/>
</dbReference>
<dbReference type="Pfam" id="PF13282">
    <property type="entry name" value="DUF4070"/>
    <property type="match status" value="1"/>
</dbReference>
<evidence type="ECO:0000256" key="1">
    <source>
        <dbReference type="ARBA" id="ARBA00001966"/>
    </source>
</evidence>
<dbReference type="PANTHER" id="PTHR43409">
    <property type="entry name" value="ANAEROBIC MAGNESIUM-PROTOPORPHYRIN IX MONOMETHYL ESTER CYCLASE-RELATED"/>
    <property type="match status" value="1"/>
</dbReference>
<keyword evidence="3" id="KW-0479">Metal-binding</keyword>
<sequence>MLLPRVEGTPAGQWFTPRSARRVLCVFPRYADSFGTFQHAYPLLNVRAFMPPQGLLLIAAYLPRQWEVRFVDENARSADDHDYAWADVIFISGMHVQRQRIEQINREAHRHGKLTVLGGPSVSACPDHYRDIDLVHLGELGDATDAIVQHIDRSVERPGKQLVFRTTDRLPMDEFPIPAYHLLDLRQYFLGSVQFSSGCPFMCEFCDIPALYGRSPRLKSPERVCEELDAMRAAGLRGAVYFVDDNFVANPHAVRDLLPKLIDWQQRHGYPYRLNCEATLNLAKMPDTLAMMREANFTTVFCGIETPEPEALEAMRKTQNTRQPILDAVRTLNEHGLEVVSGIILGLDTDTPDTADRVLEFVERSQIPLLTINLLYALPKTPLYDRLVAEGRVIDEPGRATNVVFKLPYEQVLGSWRRCIDEAYEPTKLLARFAWQAEHTFRHRLHPKRKVTAGEMAHGLGVVRRVVWQVGWKSSYRRAFWRVAWPLLKQGRVEDVIHMAVVSHHLIRFAQDTRRGLGEASFYSEHRDEAVATAALRG</sequence>
<dbReference type="SUPFAM" id="SSF102114">
    <property type="entry name" value="Radical SAM enzymes"/>
    <property type="match status" value="1"/>
</dbReference>
<dbReference type="InterPro" id="IPR051198">
    <property type="entry name" value="BchE-like"/>
</dbReference>
<evidence type="ECO:0000256" key="2">
    <source>
        <dbReference type="ARBA" id="ARBA00022691"/>
    </source>
</evidence>
<protein>
    <submittedName>
        <fullName evidence="7">B12-binding domain-containing radical SAM protein</fullName>
    </submittedName>
</protein>
<evidence type="ECO:0000313" key="7">
    <source>
        <dbReference type="EMBL" id="MFA9479131.1"/>
    </source>
</evidence>
<dbReference type="SFLD" id="SFLDG01082">
    <property type="entry name" value="B12-binding_domain_containing"/>
    <property type="match status" value="1"/>
</dbReference>
<dbReference type="EMBL" id="JBGUBD010000007">
    <property type="protein sequence ID" value="MFA9479131.1"/>
    <property type="molecule type" value="Genomic_DNA"/>
</dbReference>
<keyword evidence="2" id="KW-0949">S-adenosyl-L-methionine</keyword>
<dbReference type="InterPro" id="IPR013785">
    <property type="entry name" value="Aldolase_TIM"/>
</dbReference>
<organism evidence="7 8">
    <name type="scientific">Natronomicrosphaera hydrolytica</name>
    <dbReference type="NCBI Taxonomy" id="3242702"/>
    <lineage>
        <taxon>Bacteria</taxon>
        <taxon>Pseudomonadati</taxon>
        <taxon>Planctomycetota</taxon>
        <taxon>Phycisphaerae</taxon>
        <taxon>Phycisphaerales</taxon>
        <taxon>Phycisphaeraceae</taxon>
        <taxon>Natronomicrosphaera</taxon>
    </lineage>
</organism>
<proteinExistence type="predicted"/>
<accession>A0ABV4U6A6</accession>
<evidence type="ECO:0000256" key="5">
    <source>
        <dbReference type="ARBA" id="ARBA00023014"/>
    </source>
</evidence>
<comment type="cofactor">
    <cofactor evidence="1">
        <name>[4Fe-4S] cluster</name>
        <dbReference type="ChEBI" id="CHEBI:49883"/>
    </cofactor>
</comment>
<dbReference type="RefSeq" id="WP_425346058.1">
    <property type="nucleotide sequence ID" value="NZ_JBGUBD010000007.1"/>
</dbReference>
<evidence type="ECO:0000313" key="8">
    <source>
        <dbReference type="Proteomes" id="UP001575105"/>
    </source>
</evidence>
<dbReference type="InterPro" id="IPR025274">
    <property type="entry name" value="DUF4070"/>
</dbReference>
<dbReference type="PANTHER" id="PTHR43409:SF9">
    <property type="entry name" value="BLR2995 PROTEIN"/>
    <property type="match status" value="1"/>
</dbReference>